<evidence type="ECO:0000256" key="2">
    <source>
        <dbReference type="ARBA" id="ARBA00022692"/>
    </source>
</evidence>
<protein>
    <submittedName>
        <fullName evidence="7">MFS transporter</fullName>
    </submittedName>
</protein>
<evidence type="ECO:0000259" key="6">
    <source>
        <dbReference type="PROSITE" id="PS50850"/>
    </source>
</evidence>
<organism evidence="7 8">
    <name type="scientific">Acidisoma cellulosilyticum</name>
    <dbReference type="NCBI Taxonomy" id="2802395"/>
    <lineage>
        <taxon>Bacteria</taxon>
        <taxon>Pseudomonadati</taxon>
        <taxon>Pseudomonadota</taxon>
        <taxon>Alphaproteobacteria</taxon>
        <taxon>Acetobacterales</taxon>
        <taxon>Acidocellaceae</taxon>
        <taxon>Acidisoma</taxon>
    </lineage>
</organism>
<dbReference type="PROSITE" id="PS50850">
    <property type="entry name" value="MFS"/>
    <property type="match status" value="1"/>
</dbReference>
<dbReference type="RefSeq" id="WP_227304708.1">
    <property type="nucleotide sequence ID" value="NZ_JAESVA010000001.1"/>
</dbReference>
<feature type="transmembrane region" description="Helical" evidence="5">
    <location>
        <begin position="312"/>
        <end position="334"/>
    </location>
</feature>
<evidence type="ECO:0000313" key="8">
    <source>
        <dbReference type="Proteomes" id="UP000721844"/>
    </source>
</evidence>
<dbReference type="AlphaFoldDB" id="A0A963YX43"/>
<keyword evidence="3 5" id="KW-1133">Transmembrane helix</keyword>
<evidence type="ECO:0000256" key="3">
    <source>
        <dbReference type="ARBA" id="ARBA00022989"/>
    </source>
</evidence>
<comment type="subcellular location">
    <subcellularLocation>
        <location evidence="1">Membrane</location>
        <topology evidence="1">Multi-pass membrane protein</topology>
    </subcellularLocation>
</comment>
<name>A0A963YX43_9PROT</name>
<comment type="caution">
    <text evidence="7">The sequence shown here is derived from an EMBL/GenBank/DDBJ whole genome shotgun (WGS) entry which is preliminary data.</text>
</comment>
<evidence type="ECO:0000256" key="1">
    <source>
        <dbReference type="ARBA" id="ARBA00004141"/>
    </source>
</evidence>
<evidence type="ECO:0000256" key="4">
    <source>
        <dbReference type="ARBA" id="ARBA00023136"/>
    </source>
</evidence>
<dbReference type="InterPro" id="IPR020846">
    <property type="entry name" value="MFS_dom"/>
</dbReference>
<evidence type="ECO:0000313" key="7">
    <source>
        <dbReference type="EMBL" id="MCB8878736.1"/>
    </source>
</evidence>
<dbReference type="EMBL" id="JAESVA010000001">
    <property type="protein sequence ID" value="MCB8878736.1"/>
    <property type="molecule type" value="Genomic_DNA"/>
</dbReference>
<reference evidence="7 8" key="1">
    <citation type="journal article" date="2021" name="Microorganisms">
        <title>Acidisoma silvae sp. nov. and Acidisomacellulosilytica sp. nov., Two Acidophilic Bacteria Isolated from Decaying Wood, Hydrolyzing Cellulose and Producing Poly-3-hydroxybutyrate.</title>
        <authorList>
            <person name="Mieszkin S."/>
            <person name="Pouder E."/>
            <person name="Uroz S."/>
            <person name="Simon-Colin C."/>
            <person name="Alain K."/>
        </authorList>
    </citation>
    <scope>NUCLEOTIDE SEQUENCE [LARGE SCALE GENOMIC DNA]</scope>
    <source>
        <strain evidence="7 8">HW T5.17</strain>
    </source>
</reference>
<feature type="transmembrane region" description="Helical" evidence="5">
    <location>
        <begin position="181"/>
        <end position="204"/>
    </location>
</feature>
<dbReference type="PANTHER" id="PTHR23514:SF13">
    <property type="entry name" value="INNER MEMBRANE PROTEIN YBJJ"/>
    <property type="match status" value="1"/>
</dbReference>
<dbReference type="Proteomes" id="UP000721844">
    <property type="component" value="Unassembled WGS sequence"/>
</dbReference>
<feature type="domain" description="Major facilitator superfamily (MFS) profile" evidence="6">
    <location>
        <begin position="221"/>
        <end position="396"/>
    </location>
</feature>
<dbReference type="InterPro" id="IPR011701">
    <property type="entry name" value="MFS"/>
</dbReference>
<feature type="transmembrane region" description="Helical" evidence="5">
    <location>
        <begin position="216"/>
        <end position="235"/>
    </location>
</feature>
<dbReference type="InterPro" id="IPR051788">
    <property type="entry name" value="MFS_Transporter"/>
</dbReference>
<dbReference type="CDD" id="cd17393">
    <property type="entry name" value="MFS_MosC_like"/>
    <property type="match status" value="1"/>
</dbReference>
<keyword evidence="2 5" id="KW-0812">Transmembrane</keyword>
<proteinExistence type="predicted"/>
<keyword evidence="4 5" id="KW-0472">Membrane</keyword>
<sequence length="396" mass="39856">MTDNAGVIRADDARPLARLAASAKSVTAQRRATRIMFFTLGFGTASWAPLVPYAKARLGLDNHSLGLMLLCLGFGSLLAMPVAGALANRFGCRAVLVCLSIVLACALPVLSVASSLPLMVTALFAFGAALGAYGVTVNIQAIAVERASGRPVMSGFHAHYSIGGILGAAGMVGLLGLGTPVLAAALCAGCILVIALPIAGPNLLSDKGETGGTLFAMPKGIVTLIGLLCFVTFLAEGAMLDWGAVFLSSTDGMTASTAGLGYTVFATAMSAGRLSGDAIVARLGRIKLVMGGGCCAGLGFIITTIAPTWPLALVGFAIIGAGCANVAPSLFSIVGRQTRMPESDAMSAVSTFGYGGILVGPALIGFVAAATSLHIAFLGLACALGLVAVCARYLPR</sequence>
<dbReference type="PANTHER" id="PTHR23514">
    <property type="entry name" value="BYPASS OF STOP CODON PROTEIN 6"/>
    <property type="match status" value="1"/>
</dbReference>
<feature type="transmembrane region" description="Helical" evidence="5">
    <location>
        <begin position="156"/>
        <end position="175"/>
    </location>
</feature>
<dbReference type="Pfam" id="PF07690">
    <property type="entry name" value="MFS_1"/>
    <property type="match status" value="1"/>
</dbReference>
<feature type="transmembrane region" description="Helical" evidence="5">
    <location>
        <begin position="375"/>
        <end position="394"/>
    </location>
</feature>
<feature type="transmembrane region" description="Helical" evidence="5">
    <location>
        <begin position="94"/>
        <end position="116"/>
    </location>
</feature>
<feature type="transmembrane region" description="Helical" evidence="5">
    <location>
        <begin position="255"/>
        <end position="276"/>
    </location>
</feature>
<dbReference type="SUPFAM" id="SSF103473">
    <property type="entry name" value="MFS general substrate transporter"/>
    <property type="match status" value="1"/>
</dbReference>
<dbReference type="InterPro" id="IPR036259">
    <property type="entry name" value="MFS_trans_sf"/>
</dbReference>
<accession>A0A963YX43</accession>
<feature type="transmembrane region" description="Helical" evidence="5">
    <location>
        <begin position="346"/>
        <end position="369"/>
    </location>
</feature>
<feature type="transmembrane region" description="Helical" evidence="5">
    <location>
        <begin position="122"/>
        <end position="144"/>
    </location>
</feature>
<feature type="transmembrane region" description="Helical" evidence="5">
    <location>
        <begin position="66"/>
        <end position="87"/>
    </location>
</feature>
<dbReference type="GO" id="GO:0016020">
    <property type="term" value="C:membrane"/>
    <property type="evidence" value="ECO:0007669"/>
    <property type="project" value="UniProtKB-SubCell"/>
</dbReference>
<evidence type="ECO:0000256" key="5">
    <source>
        <dbReference type="SAM" id="Phobius"/>
    </source>
</evidence>
<gene>
    <name evidence="7" type="ORF">ACELLULO517_00710</name>
</gene>
<keyword evidence="8" id="KW-1185">Reference proteome</keyword>
<dbReference type="GO" id="GO:0022857">
    <property type="term" value="F:transmembrane transporter activity"/>
    <property type="evidence" value="ECO:0007669"/>
    <property type="project" value="InterPro"/>
</dbReference>
<dbReference type="Gene3D" id="1.20.1250.20">
    <property type="entry name" value="MFS general substrate transporter like domains"/>
    <property type="match status" value="2"/>
</dbReference>
<feature type="transmembrane region" description="Helical" evidence="5">
    <location>
        <begin position="35"/>
        <end position="54"/>
    </location>
</feature>
<feature type="transmembrane region" description="Helical" evidence="5">
    <location>
        <begin position="288"/>
        <end position="306"/>
    </location>
</feature>